<dbReference type="Pfam" id="PF00753">
    <property type="entry name" value="Lactamase_B"/>
    <property type="match status" value="1"/>
</dbReference>
<evidence type="ECO:0000259" key="5">
    <source>
        <dbReference type="SMART" id="SM00849"/>
    </source>
</evidence>
<dbReference type="InterPro" id="IPR001279">
    <property type="entry name" value="Metallo-B-lactamas"/>
</dbReference>
<keyword evidence="2" id="KW-0479">Metal-binding</keyword>
<evidence type="ECO:0000256" key="2">
    <source>
        <dbReference type="ARBA" id="ARBA00022723"/>
    </source>
</evidence>
<keyword evidence="4" id="KW-0862">Zinc</keyword>
<evidence type="ECO:0000313" key="7">
    <source>
        <dbReference type="Proteomes" id="UP000193933"/>
    </source>
</evidence>
<evidence type="ECO:0000256" key="3">
    <source>
        <dbReference type="ARBA" id="ARBA00022801"/>
    </source>
</evidence>
<dbReference type="SUPFAM" id="SSF56281">
    <property type="entry name" value="Metallo-hydrolase/oxidoreductase"/>
    <property type="match status" value="1"/>
</dbReference>
<dbReference type="OrthoDB" id="5443440at2"/>
<dbReference type="RefSeq" id="WP_094121384.1">
    <property type="nucleotide sequence ID" value="NZ_MLFN01000044.1"/>
</dbReference>
<keyword evidence="3 6" id="KW-0378">Hydrolase</keyword>
<comment type="caution">
    <text evidence="6">The sequence shown here is derived from an EMBL/GenBank/DDBJ whole genome shotgun (WGS) entry which is preliminary data.</text>
</comment>
<protein>
    <submittedName>
        <fullName evidence="6">MBL fold metallo-hydrolase</fullName>
    </submittedName>
</protein>
<keyword evidence="7" id="KW-1185">Reference proteome</keyword>
<dbReference type="GO" id="GO:0016787">
    <property type="term" value="F:hydrolase activity"/>
    <property type="evidence" value="ECO:0007669"/>
    <property type="project" value="UniProtKB-KW"/>
</dbReference>
<dbReference type="SMART" id="SM00849">
    <property type="entry name" value="Lactamase_B"/>
    <property type="match status" value="1"/>
</dbReference>
<evidence type="ECO:0000313" key="6">
    <source>
        <dbReference type="EMBL" id="ORM51780.1"/>
    </source>
</evidence>
<dbReference type="PANTHER" id="PTHR42978">
    <property type="entry name" value="QUORUM-QUENCHING LACTONASE YTNP-RELATED-RELATED"/>
    <property type="match status" value="1"/>
</dbReference>
<sequence length="291" mass="31312">MISQQNWQAPAINRKKVGDMTVTMLSDGYLDVSFELLSGIDGSRAEALLQKRGAPVVPRININVYVIQTPDRTILVDSGAGGINGWGGRLQVALAAAGIDPLAIDTILLTHAHPDHIGGLAGPLQTPVFRNVGQLFVHEKELAFWRDETISAGAPDAFKPFFEVAKNAFNAYGDKLVPFREEAILPGIQTVELFGHTPGHSGYLLGDEKESLLIWGDIVHFPHIQVAQPDVTIAFDSDPTAAAAVRGKLLDRAASDNLAVSGMHFNLPTTGKVVRDGSSYALNYDLWSPAV</sequence>
<dbReference type="InterPro" id="IPR036866">
    <property type="entry name" value="RibonucZ/Hydroxyglut_hydro"/>
</dbReference>
<gene>
    <name evidence="6" type="ORF">HA41_14285</name>
</gene>
<dbReference type="AlphaFoldDB" id="A0A1X1BTQ1"/>
<evidence type="ECO:0000256" key="1">
    <source>
        <dbReference type="ARBA" id="ARBA00007749"/>
    </source>
</evidence>
<proteinExistence type="inferred from homology"/>
<dbReference type="InterPro" id="IPR051013">
    <property type="entry name" value="MBL_superfamily_lactonases"/>
</dbReference>
<dbReference type="PANTHER" id="PTHR42978:SF6">
    <property type="entry name" value="QUORUM-QUENCHING LACTONASE YTNP-RELATED"/>
    <property type="match status" value="1"/>
</dbReference>
<dbReference type="STRING" id="472705.GCA_001743465_03306"/>
<dbReference type="Proteomes" id="UP000193933">
    <property type="component" value="Unassembled WGS sequence"/>
</dbReference>
<reference evidence="6 7" key="1">
    <citation type="journal article" date="2017" name="Antonie Van Leeuwenhoek">
        <title>Phylogenomic resolution of the bacterial genus Pantoea and its relationship with Erwinia and Tatumella.</title>
        <authorList>
            <person name="Palmer M."/>
            <person name="Steenkamp E.T."/>
            <person name="Coetzee M.P."/>
            <person name="Chan W.Y."/>
            <person name="van Zyl E."/>
            <person name="De Maayer P."/>
            <person name="Coutinho T.A."/>
            <person name="Blom J."/>
            <person name="Smits T.H."/>
            <person name="Duffy B."/>
            <person name="Venter S.N."/>
        </authorList>
    </citation>
    <scope>NUCLEOTIDE SEQUENCE [LARGE SCALE GENOMIC DNA]</scope>
    <source>
        <strain evidence="6 7">LMG 24534</strain>
    </source>
</reference>
<dbReference type="CDD" id="cd07720">
    <property type="entry name" value="OPHC2-like_MBL-fold"/>
    <property type="match status" value="1"/>
</dbReference>
<dbReference type="EMBL" id="MLFN01000044">
    <property type="protein sequence ID" value="ORM51780.1"/>
    <property type="molecule type" value="Genomic_DNA"/>
</dbReference>
<feature type="domain" description="Metallo-beta-lactamase" evidence="5">
    <location>
        <begin position="61"/>
        <end position="264"/>
    </location>
</feature>
<evidence type="ECO:0000256" key="4">
    <source>
        <dbReference type="ARBA" id="ARBA00022833"/>
    </source>
</evidence>
<dbReference type="Gene3D" id="3.60.15.10">
    <property type="entry name" value="Ribonuclease Z/Hydroxyacylglutathione hydrolase-like"/>
    <property type="match status" value="1"/>
</dbReference>
<organism evidence="6 7">
    <name type="scientific">Pantoea conspicua</name>
    <dbReference type="NCBI Taxonomy" id="472705"/>
    <lineage>
        <taxon>Bacteria</taxon>
        <taxon>Pseudomonadati</taxon>
        <taxon>Pseudomonadota</taxon>
        <taxon>Gammaproteobacteria</taxon>
        <taxon>Enterobacterales</taxon>
        <taxon>Erwiniaceae</taxon>
        <taxon>Pantoea</taxon>
    </lineage>
</organism>
<name>A0A1X1BTQ1_9GAMM</name>
<comment type="similarity">
    <text evidence="1">Belongs to the metallo-beta-lactamase superfamily.</text>
</comment>
<accession>A0A1X1BTQ1</accession>
<dbReference type="GO" id="GO:0046872">
    <property type="term" value="F:metal ion binding"/>
    <property type="evidence" value="ECO:0007669"/>
    <property type="project" value="UniProtKB-KW"/>
</dbReference>